<keyword evidence="4" id="KW-0121">Carboxypeptidase</keyword>
<keyword evidence="5" id="KW-0645">Protease</keyword>
<dbReference type="GO" id="GO:0006508">
    <property type="term" value="P:proteolysis"/>
    <property type="evidence" value="ECO:0007669"/>
    <property type="project" value="UniProtKB-KW"/>
</dbReference>
<dbReference type="InterPro" id="IPR001264">
    <property type="entry name" value="Glyco_trans_51"/>
</dbReference>
<comment type="catalytic activity">
    <reaction evidence="13">
        <text>Preferential cleavage: (Ac)2-L-Lys-D-Ala-|-D-Ala. Also transpeptidation of peptidyl-alanyl moieties that are N-acyl substituents of D-alanine.</text>
        <dbReference type="EC" id="3.4.16.4"/>
    </reaction>
</comment>
<keyword evidence="8" id="KW-0378">Hydrolase</keyword>
<evidence type="ECO:0000256" key="12">
    <source>
        <dbReference type="ARBA" id="ARBA00023316"/>
    </source>
</evidence>
<dbReference type="OrthoDB" id="9766909at2"/>
<reference evidence="19 20" key="1">
    <citation type="journal article" date="2016" name="Int. J. Syst. Evol. Microbiol.">
        <title>Pyruvatibacter mobilis gen. nov., sp. nov., a marine bacterium from the culture broth of Picochlorum sp. 122.</title>
        <authorList>
            <person name="Wang G."/>
            <person name="Tang M."/>
            <person name="Wu H."/>
            <person name="Dai S."/>
            <person name="Li T."/>
            <person name="Chen C."/>
            <person name="He H."/>
            <person name="Fan J."/>
            <person name="Xiang W."/>
            <person name="Li X."/>
        </authorList>
    </citation>
    <scope>NUCLEOTIDE SEQUENCE [LARGE SCALE GENOMIC DNA]</scope>
    <source>
        <strain evidence="19 20">GYP-11</strain>
    </source>
</reference>
<comment type="similarity">
    <text evidence="3">In the N-terminal section; belongs to the glycosyltransferase 51 family.</text>
</comment>
<dbReference type="PANTHER" id="PTHR32282">
    <property type="entry name" value="BINDING PROTEIN TRANSPEPTIDASE, PUTATIVE-RELATED"/>
    <property type="match status" value="1"/>
</dbReference>
<sequence>MTTRKSAENSGSRGGGRRRNGNGKSPQAPGADASAVPPARIARAVTSRNSSGPRIVRPRTTTPRAMLDDVARRREAAAAAAAAEATSTPSDKKKQATARAPKATHKTQGAKPRSRRPGTGSGSGGGAGGGGGRRGGGSSSGSPFGPWLQSLRARITPRRVGYWAAVIALWGGLGTTLLAFSWALELPDTRDLAVPARAPTVTILAHDGTVLARRGSGFAGAVDIDALPPYVAHAFIAIEDRRFYDHVGIDPLGIARAMVANLKAMDVVQGGSTITQQLAKNLFLTPERSLKRKVQETMLALWLESEYDKDELLTLYLNRVYFGAGAYGLEAASQRFFDKPATDLTVPEAAMLAGLVKAPSRLAPTNNPEGAQARANVVIDAMHRYGFLAGPDADTAAAFPAELAARASTETGYAVDWIEEQLADFVSASGRDMTVHTTLDPAMQMAAVGAIKSRLALSGEVSNVSQGALVAMTPDGAVRALVGGRNYRESQFNRATTALRQPGSAFKTFVYLTALERGMTPLTIRRDAPVRIGGYAPSNFRDSYEGDVSLMHALARSINTVAVRLTHEATPGSVARTARRMGITSELAPNLSLALGTSEVTLMELTSAYAPLANGGRGVIPHIITKVTLGLELDPQPTEGSKPSGRDGDLPLADEVVYEREGGGLGRVLTRTNVARMNAMLAYTVTNGTGRRAQIDRPAAGKTGTSQENRDAWFLGYTADLVAGVWVGNDDSSPMVEITGGRLPAEIWAGFMTAAHTGLPARPLPGDWEPPVAVAAAPQPVEVNATAPAYDPRFGPPGYTPDGYQRRAPKEDEEPGFFSRLFGSRNWAD</sequence>
<dbReference type="PANTHER" id="PTHR32282:SF33">
    <property type="entry name" value="PEPTIDOGLYCAN GLYCOSYLTRANSFERASE"/>
    <property type="match status" value="1"/>
</dbReference>
<evidence type="ECO:0000259" key="17">
    <source>
        <dbReference type="Pfam" id="PF00905"/>
    </source>
</evidence>
<gene>
    <name evidence="19" type="ORF">GTQ45_04690</name>
</gene>
<evidence type="ECO:0000256" key="15">
    <source>
        <dbReference type="SAM" id="MobiDB-lite"/>
    </source>
</evidence>
<accession>A0A845Q8U5</accession>
<keyword evidence="9" id="KW-0133">Cell shape</keyword>
<keyword evidence="16" id="KW-1133">Transmembrane helix</keyword>
<dbReference type="GO" id="GO:0071555">
    <property type="term" value="P:cell wall organization"/>
    <property type="evidence" value="ECO:0007669"/>
    <property type="project" value="UniProtKB-KW"/>
</dbReference>
<keyword evidence="20" id="KW-1185">Reference proteome</keyword>
<evidence type="ECO:0000256" key="9">
    <source>
        <dbReference type="ARBA" id="ARBA00022960"/>
    </source>
</evidence>
<dbReference type="GeneID" id="300655937"/>
<dbReference type="Pfam" id="PF00912">
    <property type="entry name" value="Transgly"/>
    <property type="match status" value="1"/>
</dbReference>
<dbReference type="GO" id="GO:0008360">
    <property type="term" value="P:regulation of cell shape"/>
    <property type="evidence" value="ECO:0007669"/>
    <property type="project" value="UniProtKB-KW"/>
</dbReference>
<dbReference type="FunFam" id="1.10.3810.10:FF:000001">
    <property type="entry name" value="Penicillin-binding protein 1A"/>
    <property type="match status" value="1"/>
</dbReference>
<dbReference type="SUPFAM" id="SSF56601">
    <property type="entry name" value="beta-lactamase/transpeptidase-like"/>
    <property type="match status" value="1"/>
</dbReference>
<evidence type="ECO:0000256" key="13">
    <source>
        <dbReference type="ARBA" id="ARBA00034000"/>
    </source>
</evidence>
<evidence type="ECO:0000256" key="7">
    <source>
        <dbReference type="ARBA" id="ARBA00022679"/>
    </source>
</evidence>
<name>A0A845Q8U5_9HYPH</name>
<evidence type="ECO:0000313" key="19">
    <source>
        <dbReference type="EMBL" id="NBG95022.1"/>
    </source>
</evidence>
<dbReference type="GO" id="GO:0008658">
    <property type="term" value="F:penicillin binding"/>
    <property type="evidence" value="ECO:0007669"/>
    <property type="project" value="InterPro"/>
</dbReference>
<feature type="compositionally biased region" description="Low complexity" evidence="15">
    <location>
        <begin position="53"/>
        <end position="64"/>
    </location>
</feature>
<keyword evidence="10" id="KW-0573">Peptidoglycan synthesis</keyword>
<dbReference type="Gene3D" id="1.10.3810.10">
    <property type="entry name" value="Biosynthetic peptidoglycan transglycosylase-like"/>
    <property type="match status" value="1"/>
</dbReference>
<comment type="similarity">
    <text evidence="2">In the C-terminal section; belongs to the transpeptidase family.</text>
</comment>
<dbReference type="InterPro" id="IPR012338">
    <property type="entry name" value="Beta-lactam/transpept-like"/>
</dbReference>
<evidence type="ECO:0000256" key="6">
    <source>
        <dbReference type="ARBA" id="ARBA00022676"/>
    </source>
</evidence>
<feature type="domain" description="Glycosyl transferase family 51" evidence="18">
    <location>
        <begin position="221"/>
        <end position="383"/>
    </location>
</feature>
<dbReference type="InterPro" id="IPR050396">
    <property type="entry name" value="Glycosyltr_51/Transpeptidase"/>
</dbReference>
<keyword evidence="16" id="KW-0812">Transmembrane</keyword>
<feature type="region of interest" description="Disordered" evidence="15">
    <location>
        <begin position="1"/>
        <end position="145"/>
    </location>
</feature>
<dbReference type="Gene3D" id="3.40.710.10">
    <property type="entry name" value="DD-peptidase/beta-lactamase superfamily"/>
    <property type="match status" value="1"/>
</dbReference>
<dbReference type="NCBIfam" id="TIGR02074">
    <property type="entry name" value="PBP_1a_fam"/>
    <property type="match status" value="1"/>
</dbReference>
<dbReference type="AlphaFoldDB" id="A0A845Q8U5"/>
<evidence type="ECO:0000256" key="5">
    <source>
        <dbReference type="ARBA" id="ARBA00022670"/>
    </source>
</evidence>
<evidence type="ECO:0000313" key="20">
    <source>
        <dbReference type="Proteomes" id="UP000470384"/>
    </source>
</evidence>
<evidence type="ECO:0000256" key="2">
    <source>
        <dbReference type="ARBA" id="ARBA00007090"/>
    </source>
</evidence>
<organism evidence="19 20">
    <name type="scientific">Pyruvatibacter mobilis</name>
    <dbReference type="NCBI Taxonomy" id="1712261"/>
    <lineage>
        <taxon>Bacteria</taxon>
        <taxon>Pseudomonadati</taxon>
        <taxon>Pseudomonadota</taxon>
        <taxon>Alphaproteobacteria</taxon>
        <taxon>Hyphomicrobiales</taxon>
        <taxon>Parvibaculaceae</taxon>
        <taxon>Pyruvatibacter</taxon>
    </lineage>
</organism>
<dbReference type="Pfam" id="PF00905">
    <property type="entry name" value="Transpeptidase"/>
    <property type="match status" value="1"/>
</dbReference>
<comment type="caution">
    <text evidence="19">The sequence shown here is derived from an EMBL/GenBank/DDBJ whole genome shotgun (WGS) entry which is preliminary data.</text>
</comment>
<comment type="pathway">
    <text evidence="1">Cell wall biogenesis; peptidoglycan biosynthesis.</text>
</comment>
<dbReference type="GO" id="GO:0008955">
    <property type="term" value="F:peptidoglycan glycosyltransferase activity"/>
    <property type="evidence" value="ECO:0007669"/>
    <property type="project" value="UniProtKB-EC"/>
</dbReference>
<feature type="region of interest" description="Disordered" evidence="15">
    <location>
        <begin position="786"/>
        <end position="829"/>
    </location>
</feature>
<dbReference type="RefSeq" id="WP_160587050.1">
    <property type="nucleotide sequence ID" value="NZ_BMHN01000001.1"/>
</dbReference>
<evidence type="ECO:0000256" key="11">
    <source>
        <dbReference type="ARBA" id="ARBA00023268"/>
    </source>
</evidence>
<protein>
    <submittedName>
        <fullName evidence="19">PBP1A family penicillin-binding protein</fullName>
    </submittedName>
</protein>
<evidence type="ECO:0000256" key="14">
    <source>
        <dbReference type="ARBA" id="ARBA00049902"/>
    </source>
</evidence>
<dbReference type="GO" id="GO:0009252">
    <property type="term" value="P:peptidoglycan biosynthetic process"/>
    <property type="evidence" value="ECO:0007669"/>
    <property type="project" value="UniProtKB-UniPathway"/>
</dbReference>
<evidence type="ECO:0000256" key="16">
    <source>
        <dbReference type="SAM" id="Phobius"/>
    </source>
</evidence>
<dbReference type="SUPFAM" id="SSF53955">
    <property type="entry name" value="Lysozyme-like"/>
    <property type="match status" value="1"/>
</dbReference>
<proteinExistence type="inferred from homology"/>
<dbReference type="GO" id="GO:0030288">
    <property type="term" value="C:outer membrane-bounded periplasmic space"/>
    <property type="evidence" value="ECO:0007669"/>
    <property type="project" value="TreeGrafter"/>
</dbReference>
<keyword evidence="7" id="KW-0808">Transferase</keyword>
<evidence type="ECO:0000259" key="18">
    <source>
        <dbReference type="Pfam" id="PF00912"/>
    </source>
</evidence>
<evidence type="ECO:0000256" key="4">
    <source>
        <dbReference type="ARBA" id="ARBA00022645"/>
    </source>
</evidence>
<evidence type="ECO:0000256" key="3">
    <source>
        <dbReference type="ARBA" id="ARBA00007739"/>
    </source>
</evidence>
<dbReference type="InterPro" id="IPR023346">
    <property type="entry name" value="Lysozyme-like_dom_sf"/>
</dbReference>
<evidence type="ECO:0000256" key="1">
    <source>
        <dbReference type="ARBA" id="ARBA00004752"/>
    </source>
</evidence>
<comment type="catalytic activity">
    <reaction evidence="14">
        <text>[GlcNAc-(1-&gt;4)-Mur2Ac(oyl-L-Ala-gamma-D-Glu-L-Lys-D-Ala-D-Ala)](n)-di-trans,octa-cis-undecaprenyl diphosphate + beta-D-GlcNAc-(1-&gt;4)-Mur2Ac(oyl-L-Ala-gamma-D-Glu-L-Lys-D-Ala-D-Ala)-di-trans,octa-cis-undecaprenyl diphosphate = [GlcNAc-(1-&gt;4)-Mur2Ac(oyl-L-Ala-gamma-D-Glu-L-Lys-D-Ala-D-Ala)](n+1)-di-trans,octa-cis-undecaprenyl diphosphate + di-trans,octa-cis-undecaprenyl diphosphate + H(+)</text>
        <dbReference type="Rhea" id="RHEA:23708"/>
        <dbReference type="Rhea" id="RHEA-COMP:9602"/>
        <dbReference type="Rhea" id="RHEA-COMP:9603"/>
        <dbReference type="ChEBI" id="CHEBI:15378"/>
        <dbReference type="ChEBI" id="CHEBI:58405"/>
        <dbReference type="ChEBI" id="CHEBI:60033"/>
        <dbReference type="ChEBI" id="CHEBI:78435"/>
        <dbReference type="EC" id="2.4.99.28"/>
    </reaction>
</comment>
<feature type="domain" description="Penicillin-binding protein transpeptidase" evidence="17">
    <location>
        <begin position="467"/>
        <end position="718"/>
    </location>
</feature>
<dbReference type="Proteomes" id="UP000470384">
    <property type="component" value="Unassembled WGS sequence"/>
</dbReference>
<keyword evidence="16" id="KW-0472">Membrane</keyword>
<keyword evidence="6" id="KW-0328">Glycosyltransferase</keyword>
<dbReference type="InterPro" id="IPR036950">
    <property type="entry name" value="PBP_transglycosylase"/>
</dbReference>
<feature type="transmembrane region" description="Helical" evidence="16">
    <location>
        <begin position="160"/>
        <end position="184"/>
    </location>
</feature>
<dbReference type="UniPathway" id="UPA00219"/>
<keyword evidence="11" id="KW-0511">Multifunctional enzyme</keyword>
<evidence type="ECO:0000256" key="8">
    <source>
        <dbReference type="ARBA" id="ARBA00022801"/>
    </source>
</evidence>
<keyword evidence="12" id="KW-0961">Cell wall biogenesis/degradation</keyword>
<feature type="compositionally biased region" description="Basic and acidic residues" evidence="15">
    <location>
        <begin position="66"/>
        <end position="76"/>
    </location>
</feature>
<feature type="compositionally biased region" description="Gly residues" evidence="15">
    <location>
        <begin position="119"/>
        <end position="139"/>
    </location>
</feature>
<dbReference type="InterPro" id="IPR001460">
    <property type="entry name" value="PCN-bd_Tpept"/>
</dbReference>
<dbReference type="EMBL" id="WXYQ01000004">
    <property type="protein sequence ID" value="NBG95022.1"/>
    <property type="molecule type" value="Genomic_DNA"/>
</dbReference>
<dbReference type="GO" id="GO:0009002">
    <property type="term" value="F:serine-type D-Ala-D-Ala carboxypeptidase activity"/>
    <property type="evidence" value="ECO:0007669"/>
    <property type="project" value="UniProtKB-EC"/>
</dbReference>
<evidence type="ECO:0000256" key="10">
    <source>
        <dbReference type="ARBA" id="ARBA00022984"/>
    </source>
</evidence>